<accession>A0A6A6Y9Y5</accession>
<dbReference type="OrthoDB" id="10029320at2759"/>
<organism evidence="1">
    <name type="scientific">Mytilinidion resinicola</name>
    <dbReference type="NCBI Taxonomy" id="574789"/>
    <lineage>
        <taxon>Eukaryota</taxon>
        <taxon>Fungi</taxon>
        <taxon>Dikarya</taxon>
        <taxon>Ascomycota</taxon>
        <taxon>Pezizomycotina</taxon>
        <taxon>Dothideomycetes</taxon>
        <taxon>Pleosporomycetidae</taxon>
        <taxon>Mytilinidiales</taxon>
        <taxon>Mytilinidiaceae</taxon>
        <taxon>Mytilinidion</taxon>
    </lineage>
</organism>
<reference evidence="3" key="3">
    <citation type="submission" date="2025-04" db="UniProtKB">
        <authorList>
            <consortium name="RefSeq"/>
        </authorList>
    </citation>
    <scope>IDENTIFICATION</scope>
    <source>
        <strain evidence="3">CBS 304.34</strain>
    </source>
</reference>
<dbReference type="GO" id="GO:0005506">
    <property type="term" value="F:iron ion binding"/>
    <property type="evidence" value="ECO:0007669"/>
    <property type="project" value="InterPro"/>
</dbReference>
<keyword evidence="2" id="KW-1185">Reference proteome</keyword>
<reference evidence="1 3" key="1">
    <citation type="journal article" date="2020" name="Stud. Mycol.">
        <title>101 Dothideomycetes genomes: a test case for predicting lifestyles and emergence of pathogens.</title>
        <authorList>
            <person name="Haridas S."/>
            <person name="Albert R."/>
            <person name="Binder M."/>
            <person name="Bloem J."/>
            <person name="Labutti K."/>
            <person name="Salamov A."/>
            <person name="Andreopoulos B."/>
            <person name="Baker S."/>
            <person name="Barry K."/>
            <person name="Bills G."/>
            <person name="Bluhm B."/>
            <person name="Cannon C."/>
            <person name="Castanera R."/>
            <person name="Culley D."/>
            <person name="Daum C."/>
            <person name="Ezra D."/>
            <person name="Gonzalez J."/>
            <person name="Henrissat B."/>
            <person name="Kuo A."/>
            <person name="Liang C."/>
            <person name="Lipzen A."/>
            <person name="Lutzoni F."/>
            <person name="Magnuson J."/>
            <person name="Mondo S."/>
            <person name="Nolan M."/>
            <person name="Ohm R."/>
            <person name="Pangilinan J."/>
            <person name="Park H.-J."/>
            <person name="Ramirez L."/>
            <person name="Alfaro M."/>
            <person name="Sun H."/>
            <person name="Tritt A."/>
            <person name="Yoshinaga Y."/>
            <person name="Zwiers L.-H."/>
            <person name="Turgeon B."/>
            <person name="Goodwin S."/>
            <person name="Spatafora J."/>
            <person name="Crous P."/>
            <person name="Grigoriev I."/>
        </authorList>
    </citation>
    <scope>NUCLEOTIDE SEQUENCE</scope>
    <source>
        <strain evidence="1 3">CBS 304.34</strain>
    </source>
</reference>
<dbReference type="Proteomes" id="UP000504636">
    <property type="component" value="Unplaced"/>
</dbReference>
<evidence type="ECO:0000313" key="3">
    <source>
        <dbReference type="RefSeq" id="XP_033572307.1"/>
    </source>
</evidence>
<dbReference type="GO" id="GO:0020037">
    <property type="term" value="F:heme binding"/>
    <property type="evidence" value="ECO:0007669"/>
    <property type="project" value="InterPro"/>
</dbReference>
<dbReference type="GO" id="GO:0004497">
    <property type="term" value="F:monooxygenase activity"/>
    <property type="evidence" value="ECO:0007669"/>
    <property type="project" value="InterPro"/>
</dbReference>
<sequence length="227" mass="25414">MPKWNPIFGHLLVMDKSFKTLKMPPDLVNPDRFHALSEEFAASDGLYYMDLWPFINPMLLTSTPSYAIQTAQRNDLEKPDDLVSFLHPIAGGNSVFTANGDDWKHGRHIFQTGFNSAYILDQAEHVIVEAEVFVEILEEHALKGDIFCLDHAAIKYTMDISGALTLNKRLHVQRNPGNPLASAMRHTIGWHYMGDLQGGNMSGPAALPASAYCHLHLPRNNLCLFSN</sequence>
<gene>
    <name evidence="1 3" type="ORF">BDZ99DRAFT_118227</name>
</gene>
<name>A0A6A6Y9Y5_9PEZI</name>
<evidence type="ECO:0000313" key="2">
    <source>
        <dbReference type="Proteomes" id="UP000504636"/>
    </source>
</evidence>
<protein>
    <recommendedName>
        <fullName evidence="4">Cytochrome P450</fullName>
    </recommendedName>
</protein>
<reference evidence="3" key="2">
    <citation type="submission" date="2020-04" db="EMBL/GenBank/DDBJ databases">
        <authorList>
            <consortium name="NCBI Genome Project"/>
        </authorList>
    </citation>
    <scope>NUCLEOTIDE SEQUENCE</scope>
    <source>
        <strain evidence="3">CBS 304.34</strain>
    </source>
</reference>
<dbReference type="InterPro" id="IPR001128">
    <property type="entry name" value="Cyt_P450"/>
</dbReference>
<dbReference type="EMBL" id="MU003710">
    <property type="protein sequence ID" value="KAF2805343.1"/>
    <property type="molecule type" value="Genomic_DNA"/>
</dbReference>
<dbReference type="SUPFAM" id="SSF48264">
    <property type="entry name" value="Cytochrome P450"/>
    <property type="match status" value="1"/>
</dbReference>
<dbReference type="Gene3D" id="1.10.630.10">
    <property type="entry name" value="Cytochrome P450"/>
    <property type="match status" value="1"/>
</dbReference>
<dbReference type="RefSeq" id="XP_033572307.1">
    <property type="nucleotide sequence ID" value="XM_033712492.1"/>
</dbReference>
<evidence type="ECO:0000313" key="1">
    <source>
        <dbReference type="EMBL" id="KAF2805343.1"/>
    </source>
</evidence>
<dbReference type="GO" id="GO:0016705">
    <property type="term" value="F:oxidoreductase activity, acting on paired donors, with incorporation or reduction of molecular oxygen"/>
    <property type="evidence" value="ECO:0007669"/>
    <property type="project" value="InterPro"/>
</dbReference>
<dbReference type="GeneID" id="54453385"/>
<proteinExistence type="predicted"/>
<evidence type="ECO:0008006" key="4">
    <source>
        <dbReference type="Google" id="ProtNLM"/>
    </source>
</evidence>
<dbReference type="InterPro" id="IPR036396">
    <property type="entry name" value="Cyt_P450_sf"/>
</dbReference>
<dbReference type="Pfam" id="PF00067">
    <property type="entry name" value="p450"/>
    <property type="match status" value="1"/>
</dbReference>
<dbReference type="AlphaFoldDB" id="A0A6A6Y9Y5"/>